<dbReference type="GO" id="GO:0010571">
    <property type="term" value="P:positive regulation of nuclear cell cycle DNA replication"/>
    <property type="evidence" value="ECO:0007669"/>
    <property type="project" value="TreeGrafter"/>
</dbReference>
<dbReference type="GO" id="GO:0003676">
    <property type="term" value="F:nucleic acid binding"/>
    <property type="evidence" value="ECO:0007669"/>
    <property type="project" value="InterPro"/>
</dbReference>
<evidence type="ECO:0000259" key="6">
    <source>
        <dbReference type="PROSITE" id="PS51265"/>
    </source>
</evidence>
<dbReference type="PROSITE" id="PS51265">
    <property type="entry name" value="ZF_DBF4"/>
    <property type="match status" value="1"/>
</dbReference>
<feature type="region of interest" description="Disordered" evidence="5">
    <location>
        <begin position="998"/>
        <end position="1040"/>
    </location>
</feature>
<feature type="region of interest" description="Disordered" evidence="5">
    <location>
        <begin position="1359"/>
        <end position="1410"/>
    </location>
</feature>
<feature type="region of interest" description="Disordered" evidence="5">
    <location>
        <begin position="765"/>
        <end position="829"/>
    </location>
</feature>
<feature type="compositionally biased region" description="Basic residues" evidence="5">
    <location>
        <begin position="1390"/>
        <end position="1410"/>
    </location>
</feature>
<dbReference type="GO" id="GO:0031431">
    <property type="term" value="C:Dbf4-dependent protein kinase complex"/>
    <property type="evidence" value="ECO:0007669"/>
    <property type="project" value="TreeGrafter"/>
</dbReference>
<dbReference type="InterPro" id="IPR051590">
    <property type="entry name" value="Replication_Regulatory_Kinase"/>
</dbReference>
<sequence length="1563" mass="179043">MVSPSKFQHQQEHKQSSRGNKSNKYSHVHGKKELELLKGKVFYLDIKNHATTAKIEAKIKDLGGVIELFLIRSVHLVISDRVDKTGYVNLEKHKWGYASGGSGGPPSLRSLETPTPMPTSLTPFFSPECPLSNTTNLRGQTTQRSKSRVEAMLERALIQPQQCSVDPLYNAQNWGIPIWAIDKFQAWLDKIYAPVKDTNHLKQLRHPHQQSASKDTKVKHLKGPYLKFESFQRNSRPVFVELPVWPTLNFHGDPGSCPFATKRREKQEKIEKEVKENREGIQAINQEEKKEMTRRPRTTARTRRTDHLASGYCEICRIRYRDLTKHVQSDQHLSFVRNDDNFLSLDKLINAGANVEAFLELNRGKNIEKDCNLFSNGDRNLHDTVLPEGKVNRNAKSLEGFDVGDIKMVQRNGARRNLSLKLNSSHNLRTRARHESGHLLRSKGSPWHEADKAEKFYDEFEGFTIKKRAKGTIWIEEDEPGDNKYIEEDELKESKQNEYKIKTFTTELEEKCCENEKNCDMCNKLKDSSNQDVHRTINCNNEENSIKSDIERIKQEQTSIKGKNHDQINGSVKHVCNENLLSTNDNSRTESCKVSPGNETLKELNCKFQLETTPCSAKRLSEHSDIAADTICNGHTVKDEQKVTKTLSNTEKDEVTKEEKSKYYKSSRRGSRSVRGRHRLSVEERLIEDNRAYYKVEVLGSKLRSSVLSNNNSQCIVQRDGDCEEKKEVPSSEKPVVVRFKRVRKSELSLLSDEAESFMFRELKRDDSSETSDGEQSSILPRDTESECNDTGNSISSSSFLSSSSPVKSETIEDDSQDSLNLGRARKRRRTQAEALIKDNVDYYKFETPGSRLRYQAPLTGIKESSMIENSEKIEGEKVVENSVEVGKVYPSKPSPEVEKMQFSFEGIPKSEPWYQTYQRQDMGAEFWHYFSEGDSQKPFLLPYEIENFHEILIKNQNRTESKRKGRGRSAGCIGRSPRKSPRCHASTLAIMSTIIRKREQQQQQQQSSNLCTMDECQSVRSQANTPRPDHKTESKSDVQEDLKEIVKSIDEMLNANDNFELIETFKPDTTQIEPIVCEPNVPRGPPPNLFELLESSHDVVNCLENSSCASSECGEGSVELPLKRRKKRKNRTGWPGIKMKRRLQSKPLADINCDRENLAEKSIEHNEKDCDVQVTNISSRLTEEGNIKIGASVTSSIAQDEQPLGFGQRKDDGRLFEMYTSSISSNTRHDENEKKDVSIAVPDNSILHTTNAESCTGSLTPDICNETDRNFILNKDYGFRKNLPEIEEMSENDPGNDENHENVFRKDVHSISERRFISNATIKKRPRDNNASSETCESRVELDNHEILCGKEAEATIVSRKHHNTNGLPRKRQRKNHSENSDCSEIEQHHHHHHHHYHHHHHNNVYKRNRVTSRKRIYARRRARKNNISSNAVFEDENCKKDSYLSITCKKPQNIRGTKRRADTMSSETQDSEVDCTLSGRVSPAIIATSELGERRSSIEFQPVVRMMKIDDQVEMDHSILSVTIASNRRLRSSSSPRSNTQPPKKRLKTNRGQFRRWLKSS</sequence>
<evidence type="ECO:0000256" key="4">
    <source>
        <dbReference type="PROSITE-ProRule" id="PRU00600"/>
    </source>
</evidence>
<feature type="region of interest" description="Disordered" evidence="5">
    <location>
        <begin position="1"/>
        <end position="27"/>
    </location>
</feature>
<evidence type="ECO:0000256" key="3">
    <source>
        <dbReference type="ARBA" id="ARBA00022833"/>
    </source>
</evidence>
<feature type="compositionally biased region" description="Low complexity" evidence="5">
    <location>
        <begin position="794"/>
        <end position="809"/>
    </location>
</feature>
<feature type="compositionally biased region" description="Basic and acidic residues" evidence="5">
    <location>
        <begin position="650"/>
        <end position="662"/>
    </location>
</feature>
<organism evidence="7 8">
    <name type="scientific">Tetragonisca angustula</name>
    <dbReference type="NCBI Taxonomy" id="166442"/>
    <lineage>
        <taxon>Eukaryota</taxon>
        <taxon>Metazoa</taxon>
        <taxon>Ecdysozoa</taxon>
        <taxon>Arthropoda</taxon>
        <taxon>Hexapoda</taxon>
        <taxon>Insecta</taxon>
        <taxon>Pterygota</taxon>
        <taxon>Neoptera</taxon>
        <taxon>Endopterygota</taxon>
        <taxon>Hymenoptera</taxon>
        <taxon>Apocrita</taxon>
        <taxon>Aculeata</taxon>
        <taxon>Apoidea</taxon>
        <taxon>Anthophila</taxon>
        <taxon>Apidae</taxon>
        <taxon>Tetragonisca</taxon>
    </lineage>
</organism>
<feature type="compositionally biased region" description="Basic and acidic residues" evidence="5">
    <location>
        <begin position="1028"/>
        <end position="1040"/>
    </location>
</feature>
<dbReference type="InterPro" id="IPR006572">
    <property type="entry name" value="Znf_DBF"/>
</dbReference>
<dbReference type="EMBL" id="JAWNGG020000191">
    <property type="protein sequence ID" value="KAK9297402.1"/>
    <property type="molecule type" value="Genomic_DNA"/>
</dbReference>
<dbReference type="GO" id="GO:0043539">
    <property type="term" value="F:protein serine/threonine kinase activator activity"/>
    <property type="evidence" value="ECO:0007669"/>
    <property type="project" value="TreeGrafter"/>
</dbReference>
<feature type="region of interest" description="Disordered" evidence="5">
    <location>
        <begin position="1529"/>
        <end position="1563"/>
    </location>
</feature>
<gene>
    <name evidence="7" type="ORF">QLX08_008844</name>
</gene>
<dbReference type="FunFam" id="6.10.250.3410:FF:000001">
    <property type="entry name" value="Protein DBF4 homolog A"/>
    <property type="match status" value="1"/>
</dbReference>
<keyword evidence="8" id="KW-1185">Reference proteome</keyword>
<dbReference type="PANTHER" id="PTHR15375">
    <property type="entry name" value="ACTIVATOR OF S-PHASE KINASE-RELATED"/>
    <property type="match status" value="1"/>
</dbReference>
<name>A0AAW0ZKB5_9HYME</name>
<feature type="compositionally biased region" description="Basic residues" evidence="5">
    <location>
        <begin position="663"/>
        <end position="676"/>
    </location>
</feature>
<dbReference type="Pfam" id="PF07535">
    <property type="entry name" value="zf-DBF"/>
    <property type="match status" value="1"/>
</dbReference>
<dbReference type="Proteomes" id="UP001432146">
    <property type="component" value="Unassembled WGS sequence"/>
</dbReference>
<feature type="compositionally biased region" description="Basic residues" evidence="5">
    <location>
        <begin position="1545"/>
        <end position="1563"/>
    </location>
</feature>
<feature type="region of interest" description="Disordered" evidence="5">
    <location>
        <begin position="958"/>
        <end position="985"/>
    </location>
</feature>
<dbReference type="Gene3D" id="6.10.250.3410">
    <property type="entry name" value="DBF zinc finger"/>
    <property type="match status" value="1"/>
</dbReference>
<evidence type="ECO:0000313" key="8">
    <source>
        <dbReference type="Proteomes" id="UP001432146"/>
    </source>
</evidence>
<feature type="domain" description="DBF4-type" evidence="6">
    <location>
        <begin position="306"/>
        <end position="355"/>
    </location>
</feature>
<reference evidence="7 8" key="1">
    <citation type="submission" date="2024-05" db="EMBL/GenBank/DDBJ databases">
        <title>The nuclear and mitochondrial genome assemblies of Tetragonisca angustula (Apidae: Meliponini), a tiny yet remarkable pollinator in the Neotropics.</title>
        <authorList>
            <person name="Ferrari R."/>
            <person name="Ricardo P.C."/>
            <person name="Dias F.C."/>
            <person name="Araujo N.S."/>
            <person name="Soares D.O."/>
            <person name="Zhou Q.-S."/>
            <person name="Zhu C.-D."/>
            <person name="Coutinho L."/>
            <person name="Airas M.C."/>
            <person name="Batista T.M."/>
        </authorList>
    </citation>
    <scope>NUCLEOTIDE SEQUENCE [LARGE SCALE GENOMIC DNA]</scope>
    <source>
        <strain evidence="7">ASF017062</strain>
        <tissue evidence="7">Abdomen</tissue>
    </source>
</reference>
<feature type="region of interest" description="Disordered" evidence="5">
    <location>
        <begin position="1318"/>
        <end position="1338"/>
    </location>
</feature>
<dbReference type="PANTHER" id="PTHR15375:SF26">
    <property type="entry name" value="PROTEIN CHIFFON"/>
    <property type="match status" value="1"/>
</dbReference>
<feature type="region of interest" description="Disordered" evidence="5">
    <location>
        <begin position="643"/>
        <end position="676"/>
    </location>
</feature>
<comment type="caution">
    <text evidence="7">The sequence shown here is derived from an EMBL/GenBank/DDBJ whole genome shotgun (WGS) entry which is preliminary data.</text>
</comment>
<protein>
    <recommendedName>
        <fullName evidence="6">DBF4-type domain-containing protein</fullName>
    </recommendedName>
</protein>
<accession>A0AAW0ZKB5</accession>
<keyword evidence="3" id="KW-0862">Zinc</keyword>
<evidence type="ECO:0000256" key="2">
    <source>
        <dbReference type="ARBA" id="ARBA00022771"/>
    </source>
</evidence>
<evidence type="ECO:0000256" key="1">
    <source>
        <dbReference type="ARBA" id="ARBA00022723"/>
    </source>
</evidence>
<dbReference type="InterPro" id="IPR038545">
    <property type="entry name" value="Znf_DBF_sf"/>
</dbReference>
<dbReference type="SMART" id="SM00586">
    <property type="entry name" value="ZnF_DBF"/>
    <property type="match status" value="1"/>
</dbReference>
<dbReference type="GO" id="GO:0008270">
    <property type="term" value="F:zinc ion binding"/>
    <property type="evidence" value="ECO:0007669"/>
    <property type="project" value="UniProtKB-KW"/>
</dbReference>
<keyword evidence="2 4" id="KW-0863">Zinc-finger</keyword>
<keyword evidence="1" id="KW-0479">Metal-binding</keyword>
<dbReference type="GO" id="GO:1901987">
    <property type="term" value="P:regulation of cell cycle phase transition"/>
    <property type="evidence" value="ECO:0007669"/>
    <property type="project" value="TreeGrafter"/>
</dbReference>
<evidence type="ECO:0000256" key="5">
    <source>
        <dbReference type="SAM" id="MobiDB-lite"/>
    </source>
</evidence>
<proteinExistence type="predicted"/>
<feature type="compositionally biased region" description="Basic residues" evidence="5">
    <location>
        <begin position="1360"/>
        <end position="1376"/>
    </location>
</feature>
<evidence type="ECO:0000313" key="7">
    <source>
        <dbReference type="EMBL" id="KAK9297402.1"/>
    </source>
</evidence>